<protein>
    <recommendedName>
        <fullName evidence="3">Leucine-rich repeat domain-containing protein</fullName>
    </recommendedName>
</protein>
<name>A0A086N1B3_9ACTN</name>
<gene>
    <name evidence="1" type="ORF">FM21_01875</name>
</gene>
<accession>A0A086N1B3</accession>
<evidence type="ECO:0008006" key="3">
    <source>
        <dbReference type="Google" id="ProtNLM"/>
    </source>
</evidence>
<dbReference type="Proteomes" id="UP000029095">
    <property type="component" value="Unassembled WGS sequence"/>
</dbReference>
<dbReference type="HOGENOM" id="CLU_1365564_0_0_11"/>
<organism evidence="1 2">
    <name type="scientific">Streptomyces mutabilis</name>
    <dbReference type="NCBI Taxonomy" id="67332"/>
    <lineage>
        <taxon>Bacteria</taxon>
        <taxon>Bacillati</taxon>
        <taxon>Actinomycetota</taxon>
        <taxon>Actinomycetes</taxon>
        <taxon>Kitasatosporales</taxon>
        <taxon>Streptomycetaceae</taxon>
        <taxon>Streptomyces</taxon>
    </lineage>
</organism>
<dbReference type="EMBL" id="JNFQ01000001">
    <property type="protein sequence ID" value="KFG74931.1"/>
    <property type="molecule type" value="Genomic_DNA"/>
</dbReference>
<reference evidence="1 2" key="1">
    <citation type="submission" date="2014-05" db="EMBL/GenBank/DDBJ databases">
        <title>Complete genome sequence of the Streptomyces mutabilis TRM45540.</title>
        <authorList>
            <person name="Luo X."/>
            <person name="Zhang L."/>
        </authorList>
    </citation>
    <scope>NUCLEOTIDE SEQUENCE [LARGE SCALE GENOMIC DNA]</scope>
    <source>
        <strain evidence="1 2">TRM45540</strain>
    </source>
</reference>
<dbReference type="RefSeq" id="WP_043371922.1">
    <property type="nucleotide sequence ID" value="NZ_KN039946.1"/>
</dbReference>
<comment type="caution">
    <text evidence="1">The sequence shown here is derived from an EMBL/GenBank/DDBJ whole genome shotgun (WGS) entry which is preliminary data.</text>
</comment>
<sequence>MSSLAPLARLPLEELSLLGPPRVEELEVLSGFAGLTTLITDVPQPVLDLLPREAPLDRLFLPAATRGITALAGFRSLRQLRLCLYAPLTREDREALARLDGLLRLSLDPAELIGLAADGVTLGPPEDVTVLARDRGVDLGPFTEVFPRAASLTLFDADGVEQAPLAAHTCLRRVNTLHCRNVRDADHLPASLPVNPRSPH</sequence>
<dbReference type="AlphaFoldDB" id="A0A086N1B3"/>
<dbReference type="STRING" id="1915400.FM21_01875"/>
<evidence type="ECO:0000313" key="1">
    <source>
        <dbReference type="EMBL" id="KFG74931.1"/>
    </source>
</evidence>
<proteinExistence type="predicted"/>
<keyword evidence="2" id="KW-1185">Reference proteome</keyword>
<evidence type="ECO:0000313" key="2">
    <source>
        <dbReference type="Proteomes" id="UP000029095"/>
    </source>
</evidence>